<dbReference type="PIRSF" id="PIRSF026567">
    <property type="entry name" value="Adenine_mtase_bact_prd"/>
    <property type="match status" value="1"/>
</dbReference>
<dbReference type="InterPro" id="IPR003356">
    <property type="entry name" value="DNA_methylase_A-5"/>
</dbReference>
<reference evidence="3 4" key="1">
    <citation type="submission" date="2019-11" db="EMBL/GenBank/DDBJ databases">
        <title>Terrilactibacillus tamarindus sp. nov. BCM23-1 isolated from bark of Tamarindus indica.</title>
        <authorList>
            <person name="Kingkaew E."/>
            <person name="Tanasupawat S."/>
        </authorList>
    </citation>
    <scope>NUCLEOTIDE SEQUENCE [LARGE SCALE GENOMIC DNA]</scope>
    <source>
        <strain evidence="3 4">BCM23-1</strain>
    </source>
</reference>
<dbReference type="Pfam" id="PF02384">
    <property type="entry name" value="N6_Mtase"/>
    <property type="match status" value="1"/>
</dbReference>
<keyword evidence="3" id="KW-0808">Transferase</keyword>
<dbReference type="PRINTS" id="PR00507">
    <property type="entry name" value="N12N6MTFRASE"/>
</dbReference>
<dbReference type="EMBL" id="WNHB01000008">
    <property type="protein sequence ID" value="MTT31653.1"/>
    <property type="molecule type" value="Genomic_DNA"/>
</dbReference>
<dbReference type="SUPFAM" id="SSF53335">
    <property type="entry name" value="S-adenosyl-L-methionine-dependent methyltransferases"/>
    <property type="match status" value="1"/>
</dbReference>
<dbReference type="GO" id="GO:0032259">
    <property type="term" value="P:methylation"/>
    <property type="evidence" value="ECO:0007669"/>
    <property type="project" value="UniProtKB-KW"/>
</dbReference>
<dbReference type="GO" id="GO:0008170">
    <property type="term" value="F:N-methyltransferase activity"/>
    <property type="evidence" value="ECO:0007669"/>
    <property type="project" value="InterPro"/>
</dbReference>
<protein>
    <submittedName>
        <fullName evidence="3">N-6 DNA methylase</fullName>
    </submittedName>
</protein>
<evidence type="ECO:0000259" key="2">
    <source>
        <dbReference type="Pfam" id="PF21106"/>
    </source>
</evidence>
<dbReference type="GO" id="GO:0003677">
    <property type="term" value="F:DNA binding"/>
    <property type="evidence" value="ECO:0007669"/>
    <property type="project" value="InterPro"/>
</dbReference>
<dbReference type="AlphaFoldDB" id="A0A6N8CRE7"/>
<dbReference type="InterPro" id="IPR048375">
    <property type="entry name" value="YtxK-like_N"/>
</dbReference>
<dbReference type="InterPro" id="IPR029063">
    <property type="entry name" value="SAM-dependent_MTases_sf"/>
</dbReference>
<feature type="domain" description="DNA methylase adenine-specific" evidence="1">
    <location>
        <begin position="93"/>
        <end position="300"/>
    </location>
</feature>
<evidence type="ECO:0000313" key="3">
    <source>
        <dbReference type="EMBL" id="MTT31653.1"/>
    </source>
</evidence>
<evidence type="ECO:0000259" key="1">
    <source>
        <dbReference type="Pfam" id="PF02384"/>
    </source>
</evidence>
<evidence type="ECO:0000313" key="4">
    <source>
        <dbReference type="Proteomes" id="UP000440978"/>
    </source>
</evidence>
<dbReference type="InterPro" id="IPR052933">
    <property type="entry name" value="DNA_Protect_Modify"/>
</dbReference>
<proteinExistence type="predicted"/>
<name>A0A6N8CRE7_9BACI</name>
<gene>
    <name evidence="3" type="ORF">GMB86_06460</name>
</gene>
<dbReference type="Proteomes" id="UP000440978">
    <property type="component" value="Unassembled WGS sequence"/>
</dbReference>
<keyword evidence="4" id="KW-1185">Reference proteome</keyword>
<dbReference type="Gene3D" id="1.10.150.470">
    <property type="match status" value="1"/>
</dbReference>
<dbReference type="Pfam" id="PF21106">
    <property type="entry name" value="YtxK_like"/>
    <property type="match status" value="1"/>
</dbReference>
<dbReference type="Gene3D" id="3.40.50.150">
    <property type="entry name" value="Vaccinia Virus protein VP39"/>
    <property type="match status" value="1"/>
</dbReference>
<dbReference type="RefSeq" id="WP_155217896.1">
    <property type="nucleotide sequence ID" value="NZ_WNHB01000008.1"/>
</dbReference>
<dbReference type="InterPro" id="IPR016843">
    <property type="entry name" value="S-AdoMet-dep_Ade-MeTrfase_prd"/>
</dbReference>
<feature type="domain" description="YtxK-like N-terminal helical" evidence="2">
    <location>
        <begin position="8"/>
        <end position="82"/>
    </location>
</feature>
<keyword evidence="3" id="KW-0489">Methyltransferase</keyword>
<organism evidence="3 4">
    <name type="scientific">Terrilactibacillus tamarindi</name>
    <dbReference type="NCBI Taxonomy" id="2599694"/>
    <lineage>
        <taxon>Bacteria</taxon>
        <taxon>Bacillati</taxon>
        <taxon>Bacillota</taxon>
        <taxon>Bacilli</taxon>
        <taxon>Bacillales</taxon>
        <taxon>Bacillaceae</taxon>
        <taxon>Terrilactibacillus</taxon>
    </lineage>
</organism>
<accession>A0A6N8CRE7</accession>
<dbReference type="PANTHER" id="PTHR41313">
    <property type="entry name" value="ADENINE-SPECIFIC METHYLTRANSFERASE"/>
    <property type="match status" value="1"/>
</dbReference>
<dbReference type="OrthoDB" id="9788159at2"/>
<comment type="caution">
    <text evidence="3">The sequence shown here is derived from an EMBL/GenBank/DDBJ whole genome shotgun (WGS) entry which is preliminary data.</text>
</comment>
<sequence length="324" mass="36510">MQKSIVNHLFTILNESSLLIEESENVTFLEALCLTGENIIEDTVKQEQLTDKLLPLYEAYFQEGMTAEDSRRAYQLATLKGMRSGTQTIHQMTPDSLVLFLGYLVSKLISTSSVSILDPAVGTGNLLTGVMNQLHLDSLKASGIEIDDLLVKLAHINANLQQKDIQFYHQDALKPLYIDPVDVTICDVPVGIYPDANLSQTYELGNINGKSFSHYMFIEQGLKYTKPAGYLVYMVPNDLFVQDKDHVFHQFIKKHAVILGLLQLPSELFGDPKYEKSILIMQKLDASIEPPKEMLLVQLPSFSKTEQMADMIAKINHWFDTHLS</sequence>
<dbReference type="PANTHER" id="PTHR41313:SF1">
    <property type="entry name" value="DNA METHYLASE ADENINE-SPECIFIC DOMAIN-CONTAINING PROTEIN"/>
    <property type="match status" value="1"/>
</dbReference>